<feature type="non-terminal residue" evidence="13">
    <location>
        <position position="224"/>
    </location>
</feature>
<evidence type="ECO:0000256" key="5">
    <source>
        <dbReference type="ARBA" id="ARBA00022694"/>
    </source>
</evidence>
<evidence type="ECO:0000256" key="3">
    <source>
        <dbReference type="ARBA" id="ARBA00022555"/>
    </source>
</evidence>
<keyword evidence="4 11" id="KW-0808">Transferase</keyword>
<dbReference type="Gene3D" id="3.30.460.10">
    <property type="entry name" value="Beta Polymerase, domain 2"/>
    <property type="match status" value="1"/>
</dbReference>
<comment type="similarity">
    <text evidence="2 11">Belongs to the tRNA nucleotidyltransferase/poly(A) polymerase family.</text>
</comment>
<organism evidence="13 14">
    <name type="scientific">Candidatus Acidiferrum panamense</name>
    <dbReference type="NCBI Taxonomy" id="2741543"/>
    <lineage>
        <taxon>Bacteria</taxon>
        <taxon>Pseudomonadati</taxon>
        <taxon>Acidobacteriota</taxon>
        <taxon>Terriglobia</taxon>
        <taxon>Candidatus Acidiferrales</taxon>
        <taxon>Candidatus Acidiferrum</taxon>
    </lineage>
</organism>
<dbReference type="Proteomes" id="UP000567293">
    <property type="component" value="Unassembled WGS sequence"/>
</dbReference>
<evidence type="ECO:0000256" key="2">
    <source>
        <dbReference type="ARBA" id="ARBA00007265"/>
    </source>
</evidence>
<dbReference type="GO" id="GO:0008033">
    <property type="term" value="P:tRNA processing"/>
    <property type="evidence" value="ECO:0007669"/>
    <property type="project" value="UniProtKB-KW"/>
</dbReference>
<keyword evidence="5" id="KW-0819">tRNA processing</keyword>
<proteinExistence type="inferred from homology"/>
<sequence length="224" mass="25319">MPDYMFLLESRLSPEQRAAMMRVQELSAALGFNVYLTGGTVRDLITGASLRDLDFTVEGNPSRIARELEKGGAKVLLEDEKYRHIEVLFAGDCEGSISGARDDYYVRPGTRPEIRWSTIMEDLRRRDFSLNAIAISLNPASRGLLLDPTNGLSDIERAEVRALSIHSFTNQPVRLLRLLRFAARMGFKVEQRTQEWFDLAIERNLHHSIEPEDAGGELQAVARE</sequence>
<evidence type="ECO:0000256" key="8">
    <source>
        <dbReference type="ARBA" id="ARBA00022741"/>
    </source>
</evidence>
<dbReference type="Pfam" id="PF01743">
    <property type="entry name" value="PolyA_pol"/>
    <property type="match status" value="1"/>
</dbReference>
<dbReference type="SUPFAM" id="SSF81301">
    <property type="entry name" value="Nucleotidyltransferase"/>
    <property type="match status" value="1"/>
</dbReference>
<dbReference type="InterPro" id="IPR002646">
    <property type="entry name" value="PolA_pol_head_dom"/>
</dbReference>
<dbReference type="GO" id="GO:0016779">
    <property type="term" value="F:nucleotidyltransferase activity"/>
    <property type="evidence" value="ECO:0007669"/>
    <property type="project" value="UniProtKB-KW"/>
</dbReference>
<keyword evidence="7" id="KW-0479">Metal-binding</keyword>
<dbReference type="GO" id="GO:0000166">
    <property type="term" value="F:nucleotide binding"/>
    <property type="evidence" value="ECO:0007669"/>
    <property type="project" value="UniProtKB-KW"/>
</dbReference>
<keyword evidence="14" id="KW-1185">Reference proteome</keyword>
<evidence type="ECO:0000256" key="7">
    <source>
        <dbReference type="ARBA" id="ARBA00022723"/>
    </source>
</evidence>
<feature type="domain" description="Poly A polymerase head" evidence="12">
    <location>
        <begin position="34"/>
        <end position="161"/>
    </location>
</feature>
<dbReference type="Gene3D" id="1.10.3090.10">
    <property type="entry name" value="cca-adding enzyme, domain 2"/>
    <property type="match status" value="1"/>
</dbReference>
<keyword evidence="8" id="KW-0547">Nucleotide-binding</keyword>
<comment type="cofactor">
    <cofactor evidence="1">
        <name>Mg(2+)</name>
        <dbReference type="ChEBI" id="CHEBI:18420"/>
    </cofactor>
</comment>
<dbReference type="PANTHER" id="PTHR47788">
    <property type="entry name" value="POLYA POLYMERASE"/>
    <property type="match status" value="1"/>
</dbReference>
<dbReference type="EMBL" id="JACDQQ010002423">
    <property type="protein sequence ID" value="MBA0088283.1"/>
    <property type="molecule type" value="Genomic_DNA"/>
</dbReference>
<comment type="caution">
    <text evidence="13">The sequence shown here is derived from an EMBL/GenBank/DDBJ whole genome shotgun (WGS) entry which is preliminary data.</text>
</comment>
<keyword evidence="10 11" id="KW-0694">RNA-binding</keyword>
<dbReference type="InterPro" id="IPR043519">
    <property type="entry name" value="NT_sf"/>
</dbReference>
<accession>A0A7V8NVN0</accession>
<evidence type="ECO:0000256" key="10">
    <source>
        <dbReference type="ARBA" id="ARBA00022884"/>
    </source>
</evidence>
<evidence type="ECO:0000313" key="14">
    <source>
        <dbReference type="Proteomes" id="UP000567293"/>
    </source>
</evidence>
<dbReference type="GO" id="GO:0000049">
    <property type="term" value="F:tRNA binding"/>
    <property type="evidence" value="ECO:0007669"/>
    <property type="project" value="UniProtKB-KW"/>
</dbReference>
<evidence type="ECO:0000313" key="13">
    <source>
        <dbReference type="EMBL" id="MBA0088283.1"/>
    </source>
</evidence>
<dbReference type="CDD" id="cd05398">
    <property type="entry name" value="NT_ClassII-CCAase"/>
    <property type="match status" value="1"/>
</dbReference>
<dbReference type="AlphaFoldDB" id="A0A7V8NVN0"/>
<name>A0A7V8NVN0_9BACT</name>
<keyword evidence="6" id="KW-0548">Nucleotidyltransferase</keyword>
<evidence type="ECO:0000256" key="4">
    <source>
        <dbReference type="ARBA" id="ARBA00022679"/>
    </source>
</evidence>
<evidence type="ECO:0000256" key="11">
    <source>
        <dbReference type="RuleBase" id="RU003953"/>
    </source>
</evidence>
<evidence type="ECO:0000259" key="12">
    <source>
        <dbReference type="Pfam" id="PF01743"/>
    </source>
</evidence>
<evidence type="ECO:0000256" key="6">
    <source>
        <dbReference type="ARBA" id="ARBA00022695"/>
    </source>
</evidence>
<dbReference type="SUPFAM" id="SSF81891">
    <property type="entry name" value="Poly A polymerase C-terminal region-like"/>
    <property type="match status" value="1"/>
</dbReference>
<dbReference type="GO" id="GO:0046872">
    <property type="term" value="F:metal ion binding"/>
    <property type="evidence" value="ECO:0007669"/>
    <property type="project" value="UniProtKB-KW"/>
</dbReference>
<protein>
    <submittedName>
        <fullName evidence="13">CCA tRNA nucleotidyltransferase</fullName>
    </submittedName>
</protein>
<evidence type="ECO:0000256" key="9">
    <source>
        <dbReference type="ARBA" id="ARBA00022842"/>
    </source>
</evidence>
<dbReference type="InterPro" id="IPR052390">
    <property type="entry name" value="tRNA_nt/polyA_polymerase"/>
</dbReference>
<reference evidence="13" key="1">
    <citation type="submission" date="2020-06" db="EMBL/GenBank/DDBJ databases">
        <title>Legume-microbial interactions unlock mineral nutrients during tropical forest succession.</title>
        <authorList>
            <person name="Epihov D.Z."/>
        </authorList>
    </citation>
    <scope>NUCLEOTIDE SEQUENCE [LARGE SCALE GENOMIC DNA]</scope>
    <source>
        <strain evidence="13">Pan2503</strain>
    </source>
</reference>
<gene>
    <name evidence="13" type="ORF">HRJ53_25140</name>
</gene>
<evidence type="ECO:0000256" key="1">
    <source>
        <dbReference type="ARBA" id="ARBA00001946"/>
    </source>
</evidence>
<keyword evidence="3" id="KW-0820">tRNA-binding</keyword>
<dbReference type="PANTHER" id="PTHR47788:SF1">
    <property type="entry name" value="A-ADDING TRNA NUCLEOTIDYLTRANSFERASE"/>
    <property type="match status" value="1"/>
</dbReference>
<keyword evidence="9" id="KW-0460">Magnesium</keyword>